<keyword evidence="2" id="KW-1185">Reference proteome</keyword>
<accession>A0A0F6R5I3</accession>
<gene>
    <name evidence="1" type="ORF">ECTP3_00256</name>
</gene>
<name>A0A0F6R5I3_9CAUD</name>
<reference evidence="1 2" key="1">
    <citation type="journal article" date="2015" name="BMC Genomics">
        <title>Analysis of whole genome sequencing for the Escherichia coli O157:H7 typing phages.</title>
        <authorList>
            <person name="Cowley L.A."/>
            <person name="Beckett S.J."/>
            <person name="Chase-Topping M."/>
            <person name="Perry N."/>
            <person name="Dallman T.J."/>
            <person name="Gally D.L."/>
            <person name="Jenkins C."/>
        </authorList>
    </citation>
    <scope>NUCLEOTIDE SEQUENCE [LARGE SCALE GENOMIC DNA]</scope>
</reference>
<dbReference type="Proteomes" id="UP000033800">
    <property type="component" value="Segment"/>
</dbReference>
<protein>
    <submittedName>
        <fullName evidence="1">Uncharacterized protein</fullName>
    </submittedName>
</protein>
<proteinExistence type="predicted"/>
<sequence>MKTYKEFIAESESFALTENYESFSYNNDHAMFYDRNIGTYVHVWGVKDGNVVVKKNSKEGNGRGQVKITSKKAIQAYVDYVKREAGI</sequence>
<organism evidence="1 2">
    <name type="scientific">Escherichia coli O157 typing phage 3</name>
    <dbReference type="NCBI Taxonomy" id="1508678"/>
    <lineage>
        <taxon>Viruses</taxon>
        <taxon>Duplodnaviria</taxon>
        <taxon>Heunggongvirae</taxon>
        <taxon>Uroviricota</taxon>
        <taxon>Caudoviricetes</taxon>
        <taxon>Pantevenvirales</taxon>
        <taxon>Straboviridae</taxon>
        <taxon>Tevenvirinae</taxon>
        <taxon>Mosigvirus</taxon>
        <taxon>Mosigvirus 0157tp3</taxon>
    </lineage>
</organism>
<evidence type="ECO:0000313" key="1">
    <source>
        <dbReference type="EMBL" id="AKE45136.1"/>
    </source>
</evidence>
<dbReference type="EMBL" id="KP869101">
    <property type="protein sequence ID" value="AKE45136.1"/>
    <property type="molecule type" value="Genomic_DNA"/>
</dbReference>
<evidence type="ECO:0000313" key="2">
    <source>
        <dbReference type="Proteomes" id="UP000033800"/>
    </source>
</evidence>